<name>A0AA36F4Q1_OCTVU</name>
<feature type="region of interest" description="Disordered" evidence="1">
    <location>
        <begin position="1"/>
        <end position="52"/>
    </location>
</feature>
<dbReference type="Proteomes" id="UP001162480">
    <property type="component" value="Chromosome 6"/>
</dbReference>
<dbReference type="EMBL" id="OX597819">
    <property type="protein sequence ID" value="CAI9723905.1"/>
    <property type="molecule type" value="Genomic_DNA"/>
</dbReference>
<proteinExistence type="predicted"/>
<organism evidence="2 3">
    <name type="scientific">Octopus vulgaris</name>
    <name type="common">Common octopus</name>
    <dbReference type="NCBI Taxonomy" id="6645"/>
    <lineage>
        <taxon>Eukaryota</taxon>
        <taxon>Metazoa</taxon>
        <taxon>Spiralia</taxon>
        <taxon>Lophotrochozoa</taxon>
        <taxon>Mollusca</taxon>
        <taxon>Cephalopoda</taxon>
        <taxon>Coleoidea</taxon>
        <taxon>Octopodiformes</taxon>
        <taxon>Octopoda</taxon>
        <taxon>Incirrata</taxon>
        <taxon>Octopodidae</taxon>
        <taxon>Octopus</taxon>
    </lineage>
</organism>
<keyword evidence="3" id="KW-1185">Reference proteome</keyword>
<evidence type="ECO:0000256" key="1">
    <source>
        <dbReference type="SAM" id="MobiDB-lite"/>
    </source>
</evidence>
<feature type="compositionally biased region" description="Low complexity" evidence="1">
    <location>
        <begin position="1"/>
        <end position="21"/>
    </location>
</feature>
<dbReference type="AlphaFoldDB" id="A0AA36F4Q1"/>
<protein>
    <submittedName>
        <fullName evidence="2">Uncharacterized protein</fullName>
    </submittedName>
</protein>
<accession>A0AA36F4Q1</accession>
<gene>
    <name evidence="2" type="ORF">OCTVUL_1B023538</name>
</gene>
<sequence length="90" mass="10507">MITNNETGNNTSNNIENRSNSKANKHVRKQKKTKAHKSKWDKPKSNSQRRKHFLRNGILLKIAPCPTVTLYVYCDYGDIRHKYFSRNIGC</sequence>
<feature type="compositionally biased region" description="Basic residues" evidence="1">
    <location>
        <begin position="23"/>
        <end position="37"/>
    </location>
</feature>
<evidence type="ECO:0000313" key="3">
    <source>
        <dbReference type="Proteomes" id="UP001162480"/>
    </source>
</evidence>
<reference evidence="2" key="1">
    <citation type="submission" date="2023-08" db="EMBL/GenBank/DDBJ databases">
        <authorList>
            <person name="Alioto T."/>
            <person name="Alioto T."/>
            <person name="Gomez Garrido J."/>
        </authorList>
    </citation>
    <scope>NUCLEOTIDE SEQUENCE</scope>
</reference>
<evidence type="ECO:0000313" key="2">
    <source>
        <dbReference type="EMBL" id="CAI9723905.1"/>
    </source>
</evidence>